<accession>A0A0S4LE31</accession>
<evidence type="ECO:0000256" key="6">
    <source>
        <dbReference type="ARBA" id="ARBA00023136"/>
    </source>
</evidence>
<evidence type="ECO:0000256" key="4">
    <source>
        <dbReference type="ARBA" id="ARBA00022692"/>
    </source>
</evidence>
<sequence length="503" mass="54035">MRQLIGPIVPTWIGQARLTIPTGGRYHLAGLPTLQTTVLSKISLPHMRTYRIWCMNSILAVYSLMLVAPTDSHAQAFRFQPQGARAAGQGNAFAAEANDPSAIHYNPAGLTQVEGIQSVWGFNAVGGSVRYKSPTGLDSRGDLHGSVSWPPPSNFYLSANLGAMGASRLSSVTVGVGVTSPFGLNTRYPVDGPFNTAVTSVALPLINIKPTIAYKVNDYLSVGLSADIYTFASFLGEGHVEQKQISAGTFGIPAGDSIEVNGKGTGAGVTASLLMTPLRNGSGHPVLSIGLVYRSQAVVPLNGSFLVNGAKVADASTDLVLPQIFTGAVALWPIRTRESEWKVELDVEYVGWSLLRHLDVRLSNGARIPQPQQFKNVPVIAIGTEYKWLHPHWLPDWEVAVRSGYTRTEDPVPNQTFNPGGISLSSNMLSLGVGFLCQGAGRFLGLIPCSGDSAFWPKGIGVDLAYQEWFYDSKTVVGNLNPSVNGTYHAFVHLGTFSFRYLF</sequence>
<dbReference type="InterPro" id="IPR005017">
    <property type="entry name" value="OMPP1/FadL/TodX"/>
</dbReference>
<comment type="subcellular location">
    <subcellularLocation>
        <location evidence="1">Cell outer membrane</location>
        <topology evidence="1">Multi-pass membrane protein</topology>
    </subcellularLocation>
</comment>
<evidence type="ECO:0000256" key="5">
    <source>
        <dbReference type="ARBA" id="ARBA00022729"/>
    </source>
</evidence>
<dbReference type="PANTHER" id="PTHR35093:SF8">
    <property type="entry name" value="OUTER MEMBRANE PROTEIN NMB0088-RELATED"/>
    <property type="match status" value="1"/>
</dbReference>
<keyword evidence="4" id="KW-0812">Transmembrane</keyword>
<reference evidence="8 9" key="1">
    <citation type="submission" date="2015-10" db="EMBL/GenBank/DDBJ databases">
        <authorList>
            <person name="Gilbert D.G."/>
        </authorList>
    </citation>
    <scope>NUCLEOTIDE SEQUENCE [LARGE SCALE GENOMIC DNA]</scope>
    <source>
        <strain evidence="8">COMA1</strain>
    </source>
</reference>
<gene>
    <name evidence="8" type="ORF">COMA1_11558</name>
</gene>
<dbReference type="Proteomes" id="UP000199032">
    <property type="component" value="Unassembled WGS sequence"/>
</dbReference>
<keyword evidence="9" id="KW-1185">Reference proteome</keyword>
<dbReference type="PANTHER" id="PTHR35093">
    <property type="entry name" value="OUTER MEMBRANE PROTEIN NMB0088-RELATED"/>
    <property type="match status" value="1"/>
</dbReference>
<dbReference type="OrthoDB" id="9922at2"/>
<dbReference type="STRING" id="1742972.COMA1_11558"/>
<keyword evidence="7" id="KW-0998">Cell outer membrane</keyword>
<dbReference type="SUPFAM" id="SSF56935">
    <property type="entry name" value="Porins"/>
    <property type="match status" value="1"/>
</dbReference>
<evidence type="ECO:0000256" key="2">
    <source>
        <dbReference type="ARBA" id="ARBA00008163"/>
    </source>
</evidence>
<dbReference type="EMBL" id="CZQA01000001">
    <property type="protein sequence ID" value="CUS34164.1"/>
    <property type="molecule type" value="Genomic_DNA"/>
</dbReference>
<evidence type="ECO:0000256" key="1">
    <source>
        <dbReference type="ARBA" id="ARBA00004571"/>
    </source>
</evidence>
<evidence type="ECO:0000256" key="7">
    <source>
        <dbReference type="ARBA" id="ARBA00023237"/>
    </source>
</evidence>
<dbReference type="Gene3D" id="2.40.160.60">
    <property type="entry name" value="Outer membrane protein transport protein (OMPP1/FadL/TodX)"/>
    <property type="match status" value="1"/>
</dbReference>
<dbReference type="Pfam" id="PF03349">
    <property type="entry name" value="Toluene_X"/>
    <property type="match status" value="1"/>
</dbReference>
<dbReference type="AlphaFoldDB" id="A0A0S4LE31"/>
<protein>
    <submittedName>
        <fullName evidence="8">Putative Long-chain fatty acid transport porin</fullName>
    </submittedName>
</protein>
<comment type="similarity">
    <text evidence="2">Belongs to the OmpP1/FadL family.</text>
</comment>
<keyword evidence="3" id="KW-1134">Transmembrane beta strand</keyword>
<evidence type="ECO:0000313" key="8">
    <source>
        <dbReference type="EMBL" id="CUS34164.1"/>
    </source>
</evidence>
<name>A0A0S4LE31_9BACT</name>
<dbReference type="GO" id="GO:0015483">
    <property type="term" value="F:long-chain fatty acid transporting porin activity"/>
    <property type="evidence" value="ECO:0007669"/>
    <property type="project" value="TreeGrafter"/>
</dbReference>
<evidence type="ECO:0000256" key="3">
    <source>
        <dbReference type="ARBA" id="ARBA00022452"/>
    </source>
</evidence>
<proteinExistence type="inferred from homology"/>
<organism evidence="8 9">
    <name type="scientific">Candidatus Nitrospira nitrosa</name>
    <dbReference type="NCBI Taxonomy" id="1742972"/>
    <lineage>
        <taxon>Bacteria</taxon>
        <taxon>Pseudomonadati</taxon>
        <taxon>Nitrospirota</taxon>
        <taxon>Nitrospiria</taxon>
        <taxon>Nitrospirales</taxon>
        <taxon>Nitrospiraceae</taxon>
        <taxon>Nitrospira</taxon>
    </lineage>
</organism>
<keyword evidence="5" id="KW-0732">Signal</keyword>
<evidence type="ECO:0000313" key="9">
    <source>
        <dbReference type="Proteomes" id="UP000199032"/>
    </source>
</evidence>
<keyword evidence="6" id="KW-0472">Membrane</keyword>
<dbReference type="GO" id="GO:0009279">
    <property type="term" value="C:cell outer membrane"/>
    <property type="evidence" value="ECO:0007669"/>
    <property type="project" value="UniProtKB-SubCell"/>
</dbReference>